<name>A0A834XC44_9FABA</name>
<keyword evidence="1" id="KW-0472">Membrane</keyword>
<evidence type="ECO:0000313" key="2">
    <source>
        <dbReference type="EMBL" id="KAF7841653.1"/>
    </source>
</evidence>
<sequence length="286" mass="31908">MVALRRLPLSDFSSSSSVMVRTFLFFSLVAKSVKVRVIGPTFPFFRMNSSISSISSSLFLFLLALGFPLMIVVSSDFCCYAPSLIMLFVVLFILPSSSGSSSPKLNSCISWLLSLMTNSDPFQATSIFISPLGKWHPRWQQCNCARCYAFPHPIFQLIVTIWPCITRFPYFKAAICGHQLSLKRPPSCSAKFSWLKAHPVQSGGGAEVLHKSLPLKEGVLYFPVPLDPKCEHVLVDPCFHLHPLESMDQNRSPQDLHGVAQSMPDLSLYRTHFYSDLGSTIATHPE</sequence>
<dbReference type="Proteomes" id="UP000634136">
    <property type="component" value="Unassembled WGS sequence"/>
</dbReference>
<evidence type="ECO:0000256" key="1">
    <source>
        <dbReference type="SAM" id="Phobius"/>
    </source>
</evidence>
<dbReference type="AlphaFoldDB" id="A0A834XC44"/>
<gene>
    <name evidence="2" type="ORF">G2W53_003951</name>
</gene>
<feature type="transmembrane region" description="Helical" evidence="1">
    <location>
        <begin position="51"/>
        <end position="74"/>
    </location>
</feature>
<organism evidence="2 3">
    <name type="scientific">Senna tora</name>
    <dbReference type="NCBI Taxonomy" id="362788"/>
    <lineage>
        <taxon>Eukaryota</taxon>
        <taxon>Viridiplantae</taxon>
        <taxon>Streptophyta</taxon>
        <taxon>Embryophyta</taxon>
        <taxon>Tracheophyta</taxon>
        <taxon>Spermatophyta</taxon>
        <taxon>Magnoliopsida</taxon>
        <taxon>eudicotyledons</taxon>
        <taxon>Gunneridae</taxon>
        <taxon>Pentapetalae</taxon>
        <taxon>rosids</taxon>
        <taxon>fabids</taxon>
        <taxon>Fabales</taxon>
        <taxon>Fabaceae</taxon>
        <taxon>Caesalpinioideae</taxon>
        <taxon>Cassia clade</taxon>
        <taxon>Senna</taxon>
    </lineage>
</organism>
<proteinExistence type="predicted"/>
<keyword evidence="1" id="KW-1133">Transmembrane helix</keyword>
<evidence type="ECO:0000313" key="3">
    <source>
        <dbReference type="Proteomes" id="UP000634136"/>
    </source>
</evidence>
<keyword evidence="1" id="KW-0812">Transmembrane</keyword>
<protein>
    <submittedName>
        <fullName evidence="2">Uncharacterized protein</fullName>
    </submittedName>
</protein>
<accession>A0A834XC44</accession>
<reference evidence="2" key="1">
    <citation type="submission" date="2020-09" db="EMBL/GenBank/DDBJ databases">
        <title>Genome-Enabled Discovery of Anthraquinone Biosynthesis in Senna tora.</title>
        <authorList>
            <person name="Kang S.-H."/>
            <person name="Pandey R.P."/>
            <person name="Lee C.-M."/>
            <person name="Sim J.-S."/>
            <person name="Jeong J.-T."/>
            <person name="Choi B.-S."/>
            <person name="Jung M."/>
            <person name="Ginzburg D."/>
            <person name="Zhao K."/>
            <person name="Won S.Y."/>
            <person name="Oh T.-J."/>
            <person name="Yu Y."/>
            <person name="Kim N.-H."/>
            <person name="Lee O.R."/>
            <person name="Lee T.-H."/>
            <person name="Bashyal P."/>
            <person name="Kim T.-S."/>
            <person name="Lee W.-H."/>
            <person name="Kawkins C."/>
            <person name="Kim C.-K."/>
            <person name="Kim J.S."/>
            <person name="Ahn B.O."/>
            <person name="Rhee S.Y."/>
            <person name="Sohng J.K."/>
        </authorList>
    </citation>
    <scope>NUCLEOTIDE SEQUENCE</scope>
    <source>
        <tissue evidence="2">Leaf</tissue>
    </source>
</reference>
<comment type="caution">
    <text evidence="2">The sequence shown here is derived from an EMBL/GenBank/DDBJ whole genome shotgun (WGS) entry which is preliminary data.</text>
</comment>
<feature type="transmembrane region" description="Helical" evidence="1">
    <location>
        <begin position="80"/>
        <end position="97"/>
    </location>
</feature>
<keyword evidence="3" id="KW-1185">Reference proteome</keyword>
<dbReference type="EMBL" id="JAAIUW010000002">
    <property type="protein sequence ID" value="KAF7841653.1"/>
    <property type="molecule type" value="Genomic_DNA"/>
</dbReference>